<keyword evidence="2" id="KW-0813">Transport</keyword>
<reference evidence="8 9" key="1">
    <citation type="submission" date="2024-09" db="EMBL/GenBank/DDBJ databases">
        <authorList>
            <person name="Sun Q."/>
            <person name="Mori K."/>
        </authorList>
    </citation>
    <scope>NUCLEOTIDE SEQUENCE [LARGE SCALE GENOMIC DNA]</scope>
    <source>
        <strain evidence="8 9">CCM 4839</strain>
    </source>
</reference>
<evidence type="ECO:0000256" key="4">
    <source>
        <dbReference type="ARBA" id="ARBA00022989"/>
    </source>
</evidence>
<evidence type="ECO:0000256" key="1">
    <source>
        <dbReference type="ARBA" id="ARBA00004651"/>
    </source>
</evidence>
<feature type="transmembrane region" description="Helical" evidence="6">
    <location>
        <begin position="287"/>
        <end position="306"/>
    </location>
</feature>
<comment type="subcellular location">
    <subcellularLocation>
        <location evidence="1">Cell membrane</location>
        <topology evidence="1">Multi-pass membrane protein</topology>
    </subcellularLocation>
</comment>
<feature type="transmembrane region" description="Helical" evidence="6">
    <location>
        <begin position="345"/>
        <end position="366"/>
    </location>
</feature>
<feature type="domain" description="Major facilitator superfamily (MFS) profile" evidence="7">
    <location>
        <begin position="13"/>
        <end position="449"/>
    </location>
</feature>
<keyword evidence="9" id="KW-1185">Reference proteome</keyword>
<feature type="transmembrane region" description="Helical" evidence="6">
    <location>
        <begin position="421"/>
        <end position="444"/>
    </location>
</feature>
<organism evidence="8 9">
    <name type="scientific">Paenibacillus mendelii</name>
    <dbReference type="NCBI Taxonomy" id="206163"/>
    <lineage>
        <taxon>Bacteria</taxon>
        <taxon>Bacillati</taxon>
        <taxon>Bacillota</taxon>
        <taxon>Bacilli</taxon>
        <taxon>Bacillales</taxon>
        <taxon>Paenibacillaceae</taxon>
        <taxon>Paenibacillus</taxon>
    </lineage>
</organism>
<feature type="transmembrane region" description="Helical" evidence="6">
    <location>
        <begin position="138"/>
        <end position="159"/>
    </location>
</feature>
<dbReference type="InterPro" id="IPR020846">
    <property type="entry name" value="MFS_dom"/>
</dbReference>
<name>A0ABV6J663_9BACL</name>
<accession>A0ABV6J663</accession>
<feature type="transmembrane region" description="Helical" evidence="6">
    <location>
        <begin position="108"/>
        <end position="126"/>
    </location>
</feature>
<feature type="transmembrane region" description="Helical" evidence="6">
    <location>
        <begin position="378"/>
        <end position="401"/>
    </location>
</feature>
<feature type="transmembrane region" description="Helical" evidence="6">
    <location>
        <begin position="79"/>
        <end position="102"/>
    </location>
</feature>
<feature type="transmembrane region" description="Helical" evidence="6">
    <location>
        <begin position="195"/>
        <end position="214"/>
    </location>
</feature>
<dbReference type="Pfam" id="PF07690">
    <property type="entry name" value="MFS_1"/>
    <property type="match status" value="1"/>
</dbReference>
<evidence type="ECO:0000256" key="5">
    <source>
        <dbReference type="ARBA" id="ARBA00023136"/>
    </source>
</evidence>
<evidence type="ECO:0000256" key="6">
    <source>
        <dbReference type="SAM" id="Phobius"/>
    </source>
</evidence>
<comment type="caution">
    <text evidence="8">The sequence shown here is derived from an EMBL/GenBank/DDBJ whole genome shotgun (WGS) entry which is preliminary data.</text>
</comment>
<proteinExistence type="predicted"/>
<protein>
    <submittedName>
        <fullName evidence="8">MFS transporter</fullName>
    </submittedName>
</protein>
<dbReference type="Gene3D" id="1.20.1720.10">
    <property type="entry name" value="Multidrug resistance protein D"/>
    <property type="match status" value="1"/>
</dbReference>
<dbReference type="EMBL" id="JBHLVF010000010">
    <property type="protein sequence ID" value="MFC0391042.1"/>
    <property type="molecule type" value="Genomic_DNA"/>
</dbReference>
<evidence type="ECO:0000256" key="2">
    <source>
        <dbReference type="ARBA" id="ARBA00022448"/>
    </source>
</evidence>
<dbReference type="InterPro" id="IPR011701">
    <property type="entry name" value="MFS"/>
</dbReference>
<feature type="transmembrane region" description="Helical" evidence="6">
    <location>
        <begin position="46"/>
        <end position="67"/>
    </location>
</feature>
<evidence type="ECO:0000259" key="7">
    <source>
        <dbReference type="PROSITE" id="PS50850"/>
    </source>
</evidence>
<dbReference type="SUPFAM" id="SSF103473">
    <property type="entry name" value="MFS general substrate transporter"/>
    <property type="match status" value="1"/>
</dbReference>
<feature type="transmembrane region" description="Helical" evidence="6">
    <location>
        <begin position="12"/>
        <end position="34"/>
    </location>
</feature>
<keyword evidence="4 6" id="KW-1133">Transmembrane helix</keyword>
<dbReference type="Gene3D" id="1.20.1250.20">
    <property type="entry name" value="MFS general substrate transporter like domains"/>
    <property type="match status" value="1"/>
</dbReference>
<dbReference type="InterPro" id="IPR036259">
    <property type="entry name" value="MFS_trans_sf"/>
</dbReference>
<dbReference type="RefSeq" id="WP_204818288.1">
    <property type="nucleotide sequence ID" value="NZ_JANHOF010000004.1"/>
</dbReference>
<dbReference type="PROSITE" id="PS50850">
    <property type="entry name" value="MFS"/>
    <property type="match status" value="1"/>
</dbReference>
<dbReference type="PANTHER" id="PTHR42718">
    <property type="entry name" value="MAJOR FACILITATOR SUPERFAMILY MULTIDRUG TRANSPORTER MFSC"/>
    <property type="match status" value="1"/>
</dbReference>
<keyword evidence="5 6" id="KW-0472">Membrane</keyword>
<feature type="transmembrane region" description="Helical" evidence="6">
    <location>
        <begin position="318"/>
        <end position="339"/>
    </location>
</feature>
<sequence length="458" mass="49810">MESEVQQQAGDKLIRILAFTLVISVMNATMFNIVLPKIKEEFQLSLAQVSWVFAVYTLVYAIGSVVYGKLADTYKLKNLITFGLILLFLGSVAGLAAEAYWMVLLGRILQASGAAVIPAIAMIIPVRYFPAERRGRALGISATGLALGNAIGPVISALIVSVVHWRWLFCMPLFLLITVPFYRKYLRDEQTRAGGIDWIGGGLLAGTVALLLLAVTQGGWILAAGSLIFFLLFIVRIHSAAEPFVQPRLFRNHNYSLGLIMAVFIMSAGYSLPFLTPQLLADVNGLSPGWIGAVMVPAAVTSAILGRKGGRLADKRGNSTLFYIAFVLLLICFALFSSFAGSSPAFIAFFLIFGTVGQMFMQIALSNSISRTLPKEQTGVGMGLLTMLNFLAGAVSTGIYSKIVDQGSGYRWNPMNTSPGSFVYSNIYALLVVVQIGILIFYHFQFNSDHSKKTPRLK</sequence>
<dbReference type="PANTHER" id="PTHR42718:SF9">
    <property type="entry name" value="MAJOR FACILITATOR SUPERFAMILY MULTIDRUG TRANSPORTER MFSC"/>
    <property type="match status" value="1"/>
</dbReference>
<dbReference type="PRINTS" id="PR01036">
    <property type="entry name" value="TCRTETB"/>
</dbReference>
<dbReference type="CDD" id="cd17321">
    <property type="entry name" value="MFS_MMR_MDR_like"/>
    <property type="match status" value="1"/>
</dbReference>
<feature type="transmembrane region" description="Helical" evidence="6">
    <location>
        <begin position="257"/>
        <end position="275"/>
    </location>
</feature>
<feature type="transmembrane region" description="Helical" evidence="6">
    <location>
        <begin position="165"/>
        <end position="183"/>
    </location>
</feature>
<dbReference type="Proteomes" id="UP001589818">
    <property type="component" value="Unassembled WGS sequence"/>
</dbReference>
<keyword evidence="3 6" id="KW-0812">Transmembrane</keyword>
<evidence type="ECO:0000313" key="8">
    <source>
        <dbReference type="EMBL" id="MFC0391042.1"/>
    </source>
</evidence>
<evidence type="ECO:0000313" key="9">
    <source>
        <dbReference type="Proteomes" id="UP001589818"/>
    </source>
</evidence>
<feature type="transmembrane region" description="Helical" evidence="6">
    <location>
        <begin position="220"/>
        <end position="237"/>
    </location>
</feature>
<gene>
    <name evidence="8" type="ORF">ACFFJ8_06600</name>
</gene>
<evidence type="ECO:0000256" key="3">
    <source>
        <dbReference type="ARBA" id="ARBA00022692"/>
    </source>
</evidence>